<dbReference type="PANTHER" id="PTHR43877">
    <property type="entry name" value="AMINOALKYLPHOSPHONATE N-ACETYLTRANSFERASE-RELATED-RELATED"/>
    <property type="match status" value="1"/>
</dbReference>
<protein>
    <submittedName>
        <fullName evidence="4">N-acetyltransferase</fullName>
    </submittedName>
</protein>
<dbReference type="InterPro" id="IPR050832">
    <property type="entry name" value="Bact_Acetyltransf"/>
</dbReference>
<dbReference type="GO" id="GO:0016747">
    <property type="term" value="F:acyltransferase activity, transferring groups other than amino-acyl groups"/>
    <property type="evidence" value="ECO:0007669"/>
    <property type="project" value="InterPro"/>
</dbReference>
<comment type="caution">
    <text evidence="4">The sequence shown here is derived from an EMBL/GenBank/DDBJ whole genome shotgun (WGS) entry which is preliminary data.</text>
</comment>
<sequence length="180" mass="19686">MPTHAPAAGGAPAARTLPHLPRAAANGLAFRRIADADMGFLSALYAATRAEEVAPLPWSDAQKAAFLDQQFQAQHAHYMEHYPDADWLIAERGGAPAGRLYLERWPSEIRVIDIALMPDVRGQGLGRAMMEDVISLAGAGGLGVGIHVEKNNPAMRLYERLGFTPREDKGVYWLMRRDAD</sequence>
<keyword evidence="5" id="KW-1185">Reference proteome</keyword>
<name>A0A3A8A777_9HYPH</name>
<evidence type="ECO:0000313" key="5">
    <source>
        <dbReference type="Proteomes" id="UP000246132"/>
    </source>
</evidence>
<dbReference type="InterPro" id="IPR016181">
    <property type="entry name" value="Acyl_CoA_acyltransferase"/>
</dbReference>
<dbReference type="CDD" id="cd04301">
    <property type="entry name" value="NAT_SF"/>
    <property type="match status" value="1"/>
</dbReference>
<dbReference type="PROSITE" id="PS51186">
    <property type="entry name" value="GNAT"/>
    <property type="match status" value="1"/>
</dbReference>
<dbReference type="Gene3D" id="3.40.630.30">
    <property type="match status" value="1"/>
</dbReference>
<dbReference type="OrthoDB" id="7585366at2"/>
<dbReference type="RefSeq" id="WP_109766356.1">
    <property type="nucleotide sequence ID" value="NZ_QFWV02000008.1"/>
</dbReference>
<reference evidence="4 5" key="1">
    <citation type="journal article" date="2018" name="Int. J. Syst. Bacteriol.">
        <title>Oceaniradius stylonemae gen. nov., sp. nov., isolated from a red alga, Stylonema cornu-cervi.</title>
        <authorList>
            <person name="Jeong S."/>
        </authorList>
    </citation>
    <scope>NUCLEOTIDE SEQUENCE [LARGE SCALE GENOMIC DNA]</scope>
    <source>
        <strain evidence="4 5">StC1</strain>
    </source>
</reference>
<accession>A0A3A8A777</accession>
<evidence type="ECO:0000259" key="3">
    <source>
        <dbReference type="PROSITE" id="PS51186"/>
    </source>
</evidence>
<dbReference type="EMBL" id="QFWV02000008">
    <property type="protein sequence ID" value="RKF05726.1"/>
    <property type="molecule type" value="Genomic_DNA"/>
</dbReference>
<dbReference type="InterPro" id="IPR000182">
    <property type="entry name" value="GNAT_dom"/>
</dbReference>
<dbReference type="Pfam" id="PF00583">
    <property type="entry name" value="Acetyltransf_1"/>
    <property type="match status" value="1"/>
</dbReference>
<keyword evidence="2" id="KW-0012">Acyltransferase</keyword>
<dbReference type="AlphaFoldDB" id="A0A3A8A777"/>
<gene>
    <name evidence="4" type="ORF">DEM25_014095</name>
</gene>
<proteinExistence type="predicted"/>
<feature type="domain" description="N-acetyltransferase" evidence="3">
    <location>
        <begin position="28"/>
        <end position="180"/>
    </location>
</feature>
<keyword evidence="1 4" id="KW-0808">Transferase</keyword>
<dbReference type="SUPFAM" id="SSF55729">
    <property type="entry name" value="Acyl-CoA N-acyltransferases (Nat)"/>
    <property type="match status" value="1"/>
</dbReference>
<evidence type="ECO:0000313" key="4">
    <source>
        <dbReference type="EMBL" id="RKF05726.1"/>
    </source>
</evidence>
<dbReference type="PANTHER" id="PTHR43877:SF2">
    <property type="entry name" value="AMINOALKYLPHOSPHONATE N-ACETYLTRANSFERASE-RELATED"/>
    <property type="match status" value="1"/>
</dbReference>
<organism evidence="4 5">
    <name type="scientific">Oceaniradius stylonematis</name>
    <dbReference type="NCBI Taxonomy" id="2184161"/>
    <lineage>
        <taxon>Bacteria</taxon>
        <taxon>Pseudomonadati</taxon>
        <taxon>Pseudomonadota</taxon>
        <taxon>Alphaproteobacteria</taxon>
        <taxon>Hyphomicrobiales</taxon>
        <taxon>Ahrensiaceae</taxon>
        <taxon>Oceaniradius</taxon>
    </lineage>
</organism>
<evidence type="ECO:0000256" key="2">
    <source>
        <dbReference type="ARBA" id="ARBA00023315"/>
    </source>
</evidence>
<evidence type="ECO:0000256" key="1">
    <source>
        <dbReference type="ARBA" id="ARBA00022679"/>
    </source>
</evidence>
<dbReference type="Proteomes" id="UP000246132">
    <property type="component" value="Unassembled WGS sequence"/>
</dbReference>